<dbReference type="RefSeq" id="XP_007324209.1">
    <property type="nucleotide sequence ID" value="XM_007324147.1"/>
</dbReference>
<feature type="region of interest" description="Disordered" evidence="1">
    <location>
        <begin position="20"/>
        <end position="86"/>
    </location>
</feature>
<proteinExistence type="predicted"/>
<protein>
    <submittedName>
        <fullName evidence="2">Uncharacterized protein</fullName>
    </submittedName>
</protein>
<dbReference type="EMBL" id="GL945445">
    <property type="protein sequence ID" value="EGO18985.1"/>
    <property type="molecule type" value="Genomic_DNA"/>
</dbReference>
<reference evidence="2" key="1">
    <citation type="submission" date="2011-04" db="EMBL/GenBank/DDBJ databases">
        <title>Evolution of plant cell wall degrading machinery underlies the functional diversity of forest fungi.</title>
        <authorList>
            <consortium name="US DOE Joint Genome Institute (JGI-PGF)"/>
            <person name="Eastwood D.C."/>
            <person name="Floudas D."/>
            <person name="Binder M."/>
            <person name="Majcherczyk A."/>
            <person name="Schneider P."/>
            <person name="Aerts A."/>
            <person name="Asiegbu F.O."/>
            <person name="Baker S.E."/>
            <person name="Barry K."/>
            <person name="Bendiksby M."/>
            <person name="Blumentritt M."/>
            <person name="Coutinho P.M."/>
            <person name="Cullen D."/>
            <person name="Cullen D."/>
            <person name="Gathman A."/>
            <person name="Goodell B."/>
            <person name="Henrissat B."/>
            <person name="Ihrmark K."/>
            <person name="Kauserud H."/>
            <person name="Kohler A."/>
            <person name="LaButti K."/>
            <person name="Lapidus A."/>
            <person name="Lavin J.L."/>
            <person name="Lee Y.-H."/>
            <person name="Lindquist E."/>
            <person name="Lilly W."/>
            <person name="Lucas S."/>
            <person name="Morin E."/>
            <person name="Murat C."/>
            <person name="Oguiza J.A."/>
            <person name="Park J."/>
            <person name="Pisabarro A.G."/>
            <person name="Riley R."/>
            <person name="Rosling A."/>
            <person name="Salamov A."/>
            <person name="Schmidt O."/>
            <person name="Schmutz J."/>
            <person name="Skrede I."/>
            <person name="Stenlid J."/>
            <person name="Wiebenga A."/>
            <person name="Xie X."/>
            <person name="Kues U."/>
            <person name="Hibbett D.S."/>
            <person name="Hoffmeister D."/>
            <person name="Hogberg N."/>
            <person name="Martin F."/>
            <person name="Grigoriev I.V."/>
            <person name="Watkinson S.C."/>
        </authorList>
    </citation>
    <scope>NUCLEOTIDE SEQUENCE</scope>
    <source>
        <strain evidence="2">S7.9</strain>
    </source>
</reference>
<dbReference type="KEGG" id="sla:SERLADRAFT_443528"/>
<dbReference type="HOGENOM" id="CLU_669330_0_0_1"/>
<dbReference type="Proteomes" id="UP000008064">
    <property type="component" value="Unassembled WGS sequence"/>
</dbReference>
<evidence type="ECO:0000256" key="1">
    <source>
        <dbReference type="SAM" id="MobiDB-lite"/>
    </source>
</evidence>
<feature type="compositionally biased region" description="Low complexity" evidence="1">
    <location>
        <begin position="20"/>
        <end position="37"/>
    </location>
</feature>
<name>F8PCN6_SERL9</name>
<accession>F8PCN6</accession>
<evidence type="ECO:0000313" key="2">
    <source>
        <dbReference type="EMBL" id="EGO18985.1"/>
    </source>
</evidence>
<dbReference type="GeneID" id="18815925"/>
<organism>
    <name type="scientific">Serpula lacrymans var. lacrymans (strain S7.9)</name>
    <name type="common">Dry rot fungus</name>
    <dbReference type="NCBI Taxonomy" id="578457"/>
    <lineage>
        <taxon>Eukaryota</taxon>
        <taxon>Fungi</taxon>
        <taxon>Dikarya</taxon>
        <taxon>Basidiomycota</taxon>
        <taxon>Agaricomycotina</taxon>
        <taxon>Agaricomycetes</taxon>
        <taxon>Agaricomycetidae</taxon>
        <taxon>Boletales</taxon>
        <taxon>Coniophorineae</taxon>
        <taxon>Serpulaceae</taxon>
        <taxon>Serpula</taxon>
    </lineage>
</organism>
<dbReference type="OrthoDB" id="3325657at2759"/>
<dbReference type="AlphaFoldDB" id="F8PCN6"/>
<gene>
    <name evidence="2" type="ORF">SERLADRAFT_443528</name>
</gene>
<feature type="region of interest" description="Disordered" evidence="1">
    <location>
        <begin position="426"/>
        <end position="464"/>
    </location>
</feature>
<sequence>MTLYEGDYSKGRSYQVSYFSTSSPTLSSTTRDSSSQTCNTSSDNKFKHAQQGHATSPSGPGGVEHCHSDSAPFALQPPKEVARAQTTQSGVVPIVNQPTVDSKVTHCQHPTWVAIANKAAAFFASNTQGLGPGEIVTGKEIVFKGIEYSELHHILEKLGRKDTLPIRYYWDGVSKILIMFGPPSPIHEAPTKHLRNCFLKAMGVQDASAGTDNISNPMSVWDVSTAESFKISNETGDNKPKGEYVPDIGIEHPQIGLIFPLETCFTQTLNSARARIANYMLIPSVVGAMIIDIKEHGYTAPTSNHAITRAFSLPSREQWFTTYMNHSCSDPLVGYNYKWAGHFTCNIEVYVKDREMTAGQLLPQEGNLVAVNEALQEAWCAMVDKVYPGLAPVPFTVNWRYLKEALKKGVIVNAYLRYTSWYTEHKRSRDENDTESGGPGTEAAGSSNVGSISGDGRSVRKRHG</sequence>